<evidence type="ECO:0000256" key="1">
    <source>
        <dbReference type="SAM" id="Coils"/>
    </source>
</evidence>
<dbReference type="EMBL" id="AAYA01000001">
    <property type="protein sequence ID" value="EBA10103.1"/>
    <property type="molecule type" value="Genomic_DNA"/>
</dbReference>
<dbReference type="AlphaFoldDB" id="A3JX67"/>
<proteinExistence type="predicted"/>
<name>A3JX67_SAGS3</name>
<evidence type="ECO:0000313" key="3">
    <source>
        <dbReference type="EMBL" id="EBA10103.1"/>
    </source>
</evidence>
<protein>
    <submittedName>
        <fullName evidence="3">Uncharacterized protein</fullName>
    </submittedName>
</protein>
<comment type="caution">
    <text evidence="3">The sequence shown here is derived from an EMBL/GenBank/DDBJ whole genome shotgun (WGS) entry which is preliminary data.</text>
</comment>
<organism evidence="3 4">
    <name type="scientific">Sagittula stellata (strain ATCC 700073 / DSM 11524 / E-37)</name>
    <dbReference type="NCBI Taxonomy" id="388399"/>
    <lineage>
        <taxon>Bacteria</taxon>
        <taxon>Pseudomonadati</taxon>
        <taxon>Pseudomonadota</taxon>
        <taxon>Alphaproteobacteria</taxon>
        <taxon>Rhodobacterales</taxon>
        <taxon>Roseobacteraceae</taxon>
        <taxon>Sagittula</taxon>
    </lineage>
</organism>
<keyword evidence="1" id="KW-0175">Coiled coil</keyword>
<gene>
    <name evidence="2" type="ORF">SSE37_15291</name>
    <name evidence="3" type="ORF">SSE37_18897</name>
</gene>
<keyword evidence="4" id="KW-1185">Reference proteome</keyword>
<evidence type="ECO:0000313" key="2">
    <source>
        <dbReference type="EMBL" id="EBA06259.1"/>
    </source>
</evidence>
<dbReference type="eggNOG" id="ENOG5032TEX">
    <property type="taxonomic scope" value="Bacteria"/>
</dbReference>
<dbReference type="EMBL" id="AAYA01000017">
    <property type="protein sequence ID" value="EBA06259.1"/>
    <property type="molecule type" value="Genomic_DNA"/>
</dbReference>
<accession>A3JX67</accession>
<reference evidence="3 4" key="1">
    <citation type="submission" date="2006-06" db="EMBL/GenBank/DDBJ databases">
        <authorList>
            <person name="Moran M.A."/>
            <person name="Ferriera S."/>
            <person name="Johnson J."/>
            <person name="Kravitz S."/>
            <person name="Beeson K."/>
            <person name="Sutton G."/>
            <person name="Rogers Y.-H."/>
            <person name="Friedman R."/>
            <person name="Frazier M."/>
            <person name="Venter J.C."/>
        </authorList>
    </citation>
    <scope>NUCLEOTIDE SEQUENCE [LARGE SCALE GENOMIC DNA]</scope>
    <source>
        <strain evidence="3 4">E-37</strain>
    </source>
</reference>
<evidence type="ECO:0000313" key="4">
    <source>
        <dbReference type="Proteomes" id="UP000005713"/>
    </source>
</evidence>
<dbReference type="Proteomes" id="UP000005713">
    <property type="component" value="Unassembled WGS sequence"/>
</dbReference>
<sequence length="164" mass="18380">MVSYAGVMKNEPQYERPNTVAGLVAKHAELSALRDRYREQIKKLTVDIDHLDAAIRLFDPQADTYAIKQYVTKHRAKKGSVKAFVLNMLREADGPLTSRQITEAWCEDRGLTADDATMATLRKRIGACIKECARQGLIEECGVTTDHGPWGPYKLWRLMGVGTS</sequence>
<feature type="coiled-coil region" evidence="1">
    <location>
        <begin position="27"/>
        <end position="54"/>
    </location>
</feature>